<dbReference type="GO" id="GO:1990904">
    <property type="term" value="C:ribonucleoprotein complex"/>
    <property type="evidence" value="ECO:0007669"/>
    <property type="project" value="UniProtKB-KW"/>
</dbReference>
<dbReference type="Proteomes" id="UP000678393">
    <property type="component" value="Unassembled WGS sequence"/>
</dbReference>
<evidence type="ECO:0000256" key="1">
    <source>
        <dbReference type="ARBA" id="ARBA00010111"/>
    </source>
</evidence>
<name>A0A8S3YMI2_9EUPU</name>
<comment type="similarity">
    <text evidence="1">Belongs to the bacterial ribosomal protein bL34 family.</text>
</comment>
<evidence type="ECO:0000313" key="5">
    <source>
        <dbReference type="Proteomes" id="UP000678393"/>
    </source>
</evidence>
<dbReference type="Gene3D" id="1.10.287.3980">
    <property type="match status" value="1"/>
</dbReference>
<sequence>MFAQARNVWKAVSSPMMSGQLLGQYCRTDAPKVGQRQLSALSAQVSVLSGQHNPIDNASDKKPLLSSTLVTFQSVRTNVRVHYRPSAWKRYNKHNIERRLRTPGGLELLWRRILKGRHQLAVYERILPNTVNGKILPKHHFKYQSQPICKRQLPKPGLF</sequence>
<protein>
    <recommendedName>
        <fullName evidence="6">39S ribosomal protein L34, mitochondrial</fullName>
    </recommendedName>
</protein>
<evidence type="ECO:0000256" key="3">
    <source>
        <dbReference type="ARBA" id="ARBA00023274"/>
    </source>
</evidence>
<keyword evidence="3" id="KW-0687">Ribonucleoprotein</keyword>
<evidence type="ECO:0000256" key="2">
    <source>
        <dbReference type="ARBA" id="ARBA00022980"/>
    </source>
</evidence>
<dbReference type="GO" id="GO:0003735">
    <property type="term" value="F:structural constituent of ribosome"/>
    <property type="evidence" value="ECO:0007669"/>
    <property type="project" value="InterPro"/>
</dbReference>
<keyword evidence="2" id="KW-0689">Ribosomal protein</keyword>
<dbReference type="AlphaFoldDB" id="A0A8S3YMI2"/>
<reference evidence="4" key="1">
    <citation type="submission" date="2021-04" db="EMBL/GenBank/DDBJ databases">
        <authorList>
            <consortium name="Molecular Ecology Group"/>
        </authorList>
    </citation>
    <scope>NUCLEOTIDE SEQUENCE</scope>
</reference>
<comment type="caution">
    <text evidence="4">The sequence shown here is derived from an EMBL/GenBank/DDBJ whole genome shotgun (WGS) entry which is preliminary data.</text>
</comment>
<dbReference type="OrthoDB" id="431691at2759"/>
<keyword evidence="5" id="KW-1185">Reference proteome</keyword>
<dbReference type="EMBL" id="CAJHNH020000417">
    <property type="protein sequence ID" value="CAG5117518.1"/>
    <property type="molecule type" value="Genomic_DNA"/>
</dbReference>
<dbReference type="Pfam" id="PF00468">
    <property type="entry name" value="Ribosomal_L34"/>
    <property type="match status" value="1"/>
</dbReference>
<evidence type="ECO:0000313" key="4">
    <source>
        <dbReference type="EMBL" id="CAG5117518.1"/>
    </source>
</evidence>
<accession>A0A8S3YMI2</accession>
<dbReference type="GO" id="GO:0005840">
    <property type="term" value="C:ribosome"/>
    <property type="evidence" value="ECO:0007669"/>
    <property type="project" value="UniProtKB-KW"/>
</dbReference>
<gene>
    <name evidence="4" type="ORF">CUNI_LOCUS3076</name>
</gene>
<organism evidence="4 5">
    <name type="scientific">Candidula unifasciata</name>
    <dbReference type="NCBI Taxonomy" id="100452"/>
    <lineage>
        <taxon>Eukaryota</taxon>
        <taxon>Metazoa</taxon>
        <taxon>Spiralia</taxon>
        <taxon>Lophotrochozoa</taxon>
        <taxon>Mollusca</taxon>
        <taxon>Gastropoda</taxon>
        <taxon>Heterobranchia</taxon>
        <taxon>Euthyneura</taxon>
        <taxon>Panpulmonata</taxon>
        <taxon>Eupulmonata</taxon>
        <taxon>Stylommatophora</taxon>
        <taxon>Helicina</taxon>
        <taxon>Helicoidea</taxon>
        <taxon>Geomitridae</taxon>
        <taxon>Candidula</taxon>
    </lineage>
</organism>
<evidence type="ECO:0008006" key="6">
    <source>
        <dbReference type="Google" id="ProtNLM"/>
    </source>
</evidence>
<dbReference type="InterPro" id="IPR000271">
    <property type="entry name" value="Ribosomal_bL34"/>
</dbReference>
<proteinExistence type="inferred from homology"/>
<dbReference type="GO" id="GO:0006412">
    <property type="term" value="P:translation"/>
    <property type="evidence" value="ECO:0007669"/>
    <property type="project" value="InterPro"/>
</dbReference>